<name>A0A0L9TAK8_PHAAN</name>
<accession>A0A0L9TAK8</accession>
<dbReference type="Gramene" id="KOM27562">
    <property type="protein sequence ID" value="KOM27562"/>
    <property type="gene ID" value="LR48_Vigan441s000400"/>
</dbReference>
<reference evidence="2" key="1">
    <citation type="journal article" date="2015" name="Proc. Natl. Acad. Sci. U.S.A.">
        <title>Genome sequencing of adzuki bean (Vigna angularis) provides insight into high starch and low fat accumulation and domestication.</title>
        <authorList>
            <person name="Yang K."/>
            <person name="Tian Z."/>
            <person name="Chen C."/>
            <person name="Luo L."/>
            <person name="Zhao B."/>
            <person name="Wang Z."/>
            <person name="Yu L."/>
            <person name="Li Y."/>
            <person name="Sun Y."/>
            <person name="Li W."/>
            <person name="Chen Y."/>
            <person name="Li Y."/>
            <person name="Zhang Y."/>
            <person name="Ai D."/>
            <person name="Zhao J."/>
            <person name="Shang C."/>
            <person name="Ma Y."/>
            <person name="Wu B."/>
            <person name="Wang M."/>
            <person name="Gao L."/>
            <person name="Sun D."/>
            <person name="Zhang P."/>
            <person name="Guo F."/>
            <person name="Wang W."/>
            <person name="Li Y."/>
            <person name="Wang J."/>
            <person name="Varshney R.K."/>
            <person name="Wang J."/>
            <person name="Ling H.Q."/>
            <person name="Wan P."/>
        </authorList>
    </citation>
    <scope>NUCLEOTIDE SEQUENCE</scope>
    <source>
        <strain evidence="2">cv. Jingnong 6</strain>
    </source>
</reference>
<gene>
    <name evidence="1" type="ORF">LR48_Vigan441s000400</name>
</gene>
<sequence>MWVQSQIKHEVAAERNPPYCQFQDLLLCPSAANVSSPISKLAGPCAANCSCCQRVQLFLDVASAGLLLLGRAKAANYWMPPVWDVGPVMRLLLSSQAVGSVLLLDLLSVDPSVGRDGRAEAAVRELLKQLDEEWMSCFLYSLLDQLLDSVAVAAFARREASSKLLELTWNSPLFIFKPAGPPIQGFCAGSACCWMMSVSVVRAKLLDALKLLAGPRPRVPLLLWKPPAP</sequence>
<evidence type="ECO:0000313" key="1">
    <source>
        <dbReference type="EMBL" id="KOM27562.1"/>
    </source>
</evidence>
<organism evidence="1 2">
    <name type="scientific">Phaseolus angularis</name>
    <name type="common">Azuki bean</name>
    <name type="synonym">Vigna angularis</name>
    <dbReference type="NCBI Taxonomy" id="3914"/>
    <lineage>
        <taxon>Eukaryota</taxon>
        <taxon>Viridiplantae</taxon>
        <taxon>Streptophyta</taxon>
        <taxon>Embryophyta</taxon>
        <taxon>Tracheophyta</taxon>
        <taxon>Spermatophyta</taxon>
        <taxon>Magnoliopsida</taxon>
        <taxon>eudicotyledons</taxon>
        <taxon>Gunneridae</taxon>
        <taxon>Pentapetalae</taxon>
        <taxon>rosids</taxon>
        <taxon>fabids</taxon>
        <taxon>Fabales</taxon>
        <taxon>Fabaceae</taxon>
        <taxon>Papilionoideae</taxon>
        <taxon>50 kb inversion clade</taxon>
        <taxon>NPAAA clade</taxon>
        <taxon>indigoferoid/millettioid clade</taxon>
        <taxon>Phaseoleae</taxon>
        <taxon>Vigna</taxon>
    </lineage>
</organism>
<protein>
    <submittedName>
        <fullName evidence="1">Uncharacterized protein</fullName>
    </submittedName>
</protein>
<evidence type="ECO:0000313" key="2">
    <source>
        <dbReference type="Proteomes" id="UP000053144"/>
    </source>
</evidence>
<dbReference type="EMBL" id="KQ258388">
    <property type="protein sequence ID" value="KOM27562.1"/>
    <property type="molecule type" value="Genomic_DNA"/>
</dbReference>
<dbReference type="AlphaFoldDB" id="A0A0L9TAK8"/>
<proteinExistence type="predicted"/>
<dbReference type="Proteomes" id="UP000053144">
    <property type="component" value="Unassembled WGS sequence"/>
</dbReference>